<dbReference type="Gene3D" id="3.30.70.1230">
    <property type="entry name" value="Nucleotide cyclase"/>
    <property type="match status" value="1"/>
</dbReference>
<protein>
    <submittedName>
        <fullName evidence="4">Adenylate cyclase</fullName>
    </submittedName>
</protein>
<dbReference type="GO" id="GO:0005524">
    <property type="term" value="F:ATP binding"/>
    <property type="evidence" value="ECO:0007669"/>
    <property type="project" value="UniProtKB-KW"/>
</dbReference>
<evidence type="ECO:0000256" key="2">
    <source>
        <dbReference type="ARBA" id="ARBA00022840"/>
    </source>
</evidence>
<dbReference type="InterPro" id="IPR027417">
    <property type="entry name" value="P-loop_NTPase"/>
</dbReference>
<evidence type="ECO:0000313" key="4">
    <source>
        <dbReference type="EMBL" id="BBY65146.1"/>
    </source>
</evidence>
<accession>A0A7I7TAH4</accession>
<keyword evidence="5" id="KW-1185">Reference proteome</keyword>
<dbReference type="InterPro" id="IPR029787">
    <property type="entry name" value="Nucleotide_cyclase"/>
</dbReference>
<dbReference type="PANTHER" id="PTHR16305">
    <property type="entry name" value="TESTICULAR SOLUBLE ADENYLYL CYCLASE"/>
    <property type="match status" value="1"/>
</dbReference>
<gene>
    <name evidence="4" type="primary">cyaI4</name>
    <name evidence="4" type="ORF">MHEL_33890</name>
</gene>
<evidence type="ECO:0000313" key="5">
    <source>
        <dbReference type="Proteomes" id="UP000467148"/>
    </source>
</evidence>
<dbReference type="Pfam" id="PF13191">
    <property type="entry name" value="AAA_16"/>
    <property type="match status" value="1"/>
</dbReference>
<name>A0A7I7TAH4_9MYCO</name>
<dbReference type="InterPro" id="IPR001054">
    <property type="entry name" value="A/G_cyclase"/>
</dbReference>
<dbReference type="Proteomes" id="UP000467148">
    <property type="component" value="Chromosome"/>
</dbReference>
<proteinExistence type="predicted"/>
<dbReference type="SMART" id="SM00044">
    <property type="entry name" value="CYCc"/>
    <property type="match status" value="1"/>
</dbReference>
<dbReference type="GO" id="GO:0035556">
    <property type="term" value="P:intracellular signal transduction"/>
    <property type="evidence" value="ECO:0007669"/>
    <property type="project" value="InterPro"/>
</dbReference>
<evidence type="ECO:0000256" key="1">
    <source>
        <dbReference type="ARBA" id="ARBA00022741"/>
    </source>
</evidence>
<dbReference type="InterPro" id="IPR011990">
    <property type="entry name" value="TPR-like_helical_dom_sf"/>
</dbReference>
<feature type="domain" description="Guanylate cyclase" evidence="3">
    <location>
        <begin position="60"/>
        <end position="186"/>
    </location>
</feature>
<reference evidence="4 5" key="1">
    <citation type="journal article" date="2019" name="Emerg. Microbes Infect.">
        <title>Comprehensive subspecies identification of 175 nontuberculous mycobacteria species based on 7547 genomic profiles.</title>
        <authorList>
            <person name="Matsumoto Y."/>
            <person name="Kinjo T."/>
            <person name="Motooka D."/>
            <person name="Nabeya D."/>
            <person name="Jung N."/>
            <person name="Uechi K."/>
            <person name="Horii T."/>
            <person name="Iida T."/>
            <person name="Fujita J."/>
            <person name="Nakamura S."/>
        </authorList>
    </citation>
    <scope>NUCLEOTIDE SEQUENCE [LARGE SCALE GENOMIC DNA]</scope>
    <source>
        <strain evidence="4 5">JCM 30396</strain>
    </source>
</reference>
<dbReference type="SUPFAM" id="SSF52540">
    <property type="entry name" value="P-loop containing nucleoside triphosphate hydrolases"/>
    <property type="match status" value="1"/>
</dbReference>
<keyword evidence="1" id="KW-0547">Nucleotide-binding</keyword>
<dbReference type="GO" id="GO:0004016">
    <property type="term" value="F:adenylate cyclase activity"/>
    <property type="evidence" value="ECO:0007669"/>
    <property type="project" value="TreeGrafter"/>
</dbReference>
<dbReference type="CDD" id="cd07302">
    <property type="entry name" value="CHD"/>
    <property type="match status" value="1"/>
</dbReference>
<sequence>MTASPAIDDLLERAVRAINEGDRATADELAGQVLAVDRTNPDAEELLATPVGSGEIRRLTVLFADLVDSTALSMRIEPEVYRTVVGRYRDVVGNIVAHYEGHIGSIKGDGLLAVFGHPKAHEDDTHRSVLAGLDIVREVADLSARAERRFGFDIDVRVGIHRGVVFLDIDQDDVYGLGANLAARICSLAQPGTVSVSTAIEELVRANFEMAECPPQRVKGMDSPLAHYRVTAERDLDGKTYGPIVGRERELAALREMWDQASAGTLTTRGVLLRGEGGIGKSRLASAVIDMARESDATVLELFGSPFHTDIGLRPVRRLIERHCQIQRDSDPPDRLRRLEAEVQNRSLDPATTVPLLAPVLGITPDAGYQPATVNAGARFDQITAAVKDYLLACVRAGPALIVAEDIHWYDEDTISIINSLLRVADNRLLVVVTGRSVPPLRGFVEELDLKPLAAQESEALIRALHPDMGLDARRAVQERCDGVPLFIEEVVAKLKLRSEDLDDQAQVPDTLYETLVARLRSTTDSLLVVEAAALIGSRFDRDLLSSVTGVGWRKIDALLDDLNRARVLRPVGKRQWAFQHELLREVAAELSPPSVRRRSHHRIADVLADPTTGGTPEWPLVAHHFERAERFDEAATAYQRASSEARQRGALNEARNHLTKALESIANIPAGRDRDRHEVTIRLERGFLASAASGQTSAEAVVEFEQCLELIGNEPGLELSGALSALLNYFTARGRLDKATELVEALRALEGKSDWSTAAYNAVAGALAMFRGQFTASRSALEAAAELLDRTGAPEMAEMWYAPNDPIAGMYAELGFIQFLQGDLDAAEPTFARIAGRCSTLRFPHNATTTCYTRAREASTRIEAGQLDLAAAIIDEIGDHAQKYGLGEWTMVSMSNRATLAARIALAAGETDPAVLQPHIDSLTLIVESWRAAELNTFVISYESVLARLLTAIGDRQLARQHAELALETTRATGAHFYDAELLRVLAHTFDDPDARCAGLQKAIEVARDQGAAVFELRCAADACELIGESAHPALQEALSRIGADQDWPELARARALLE</sequence>
<keyword evidence="2" id="KW-0067">ATP-binding</keyword>
<dbReference type="PANTHER" id="PTHR16305:SF28">
    <property type="entry name" value="GUANYLATE CYCLASE DOMAIN-CONTAINING PROTEIN"/>
    <property type="match status" value="1"/>
</dbReference>
<dbReference type="InterPro" id="IPR041664">
    <property type="entry name" value="AAA_16"/>
</dbReference>
<dbReference type="SUPFAM" id="SSF55073">
    <property type="entry name" value="Nucleotide cyclase"/>
    <property type="match status" value="1"/>
</dbReference>
<dbReference type="GO" id="GO:0005737">
    <property type="term" value="C:cytoplasm"/>
    <property type="evidence" value="ECO:0007669"/>
    <property type="project" value="TreeGrafter"/>
</dbReference>
<dbReference type="Pfam" id="PF00211">
    <property type="entry name" value="Guanylate_cyc"/>
    <property type="match status" value="1"/>
</dbReference>
<organism evidence="4 5">
    <name type="scientific">Mycolicibacterium helvum</name>
    <dbReference type="NCBI Taxonomy" id="1534349"/>
    <lineage>
        <taxon>Bacteria</taxon>
        <taxon>Bacillati</taxon>
        <taxon>Actinomycetota</taxon>
        <taxon>Actinomycetes</taxon>
        <taxon>Mycobacteriales</taxon>
        <taxon>Mycobacteriaceae</taxon>
        <taxon>Mycolicibacterium</taxon>
    </lineage>
</organism>
<dbReference type="KEGG" id="mhev:MHEL_33890"/>
<evidence type="ECO:0000259" key="3">
    <source>
        <dbReference type="PROSITE" id="PS50125"/>
    </source>
</evidence>
<dbReference type="PROSITE" id="PS50125">
    <property type="entry name" value="GUANYLATE_CYCLASE_2"/>
    <property type="match status" value="1"/>
</dbReference>
<dbReference type="Gene3D" id="3.40.50.300">
    <property type="entry name" value="P-loop containing nucleotide triphosphate hydrolases"/>
    <property type="match status" value="1"/>
</dbReference>
<dbReference type="GO" id="GO:0009190">
    <property type="term" value="P:cyclic nucleotide biosynthetic process"/>
    <property type="evidence" value="ECO:0007669"/>
    <property type="project" value="InterPro"/>
</dbReference>
<dbReference type="AlphaFoldDB" id="A0A7I7TAH4"/>
<dbReference type="RefSeq" id="WP_163749270.1">
    <property type="nucleotide sequence ID" value="NZ_AP022596.1"/>
</dbReference>
<dbReference type="Gene3D" id="1.25.40.10">
    <property type="entry name" value="Tetratricopeptide repeat domain"/>
    <property type="match status" value="1"/>
</dbReference>
<dbReference type="EMBL" id="AP022596">
    <property type="protein sequence ID" value="BBY65146.1"/>
    <property type="molecule type" value="Genomic_DNA"/>
</dbReference>